<keyword evidence="2" id="KW-0597">Phosphoprotein</keyword>
<comment type="caution">
    <text evidence="8">The sequence shown here is derived from an EMBL/GenBank/DDBJ whole genome shotgun (WGS) entry which is preliminary data.</text>
</comment>
<evidence type="ECO:0000313" key="8">
    <source>
        <dbReference type="EMBL" id="KAH0820633.1"/>
    </source>
</evidence>
<dbReference type="InterPro" id="IPR042104">
    <property type="entry name" value="PKS_dehydratase_sf"/>
</dbReference>
<feature type="region of interest" description="C-terminal hotdog fold" evidence="4">
    <location>
        <begin position="1002"/>
        <end position="1130"/>
    </location>
</feature>
<dbReference type="Pfam" id="PF16197">
    <property type="entry name" value="KAsynt_C_assoc"/>
    <property type="match status" value="1"/>
</dbReference>
<feature type="active site" description="Proton acceptor; for dehydratase activity" evidence="4">
    <location>
        <position position="898"/>
    </location>
</feature>
<keyword evidence="3 5" id="KW-0808">Transferase</keyword>
<dbReference type="InterPro" id="IPR016035">
    <property type="entry name" value="Acyl_Trfase/lysoPLipase"/>
</dbReference>
<feature type="domain" description="PKS/mFAS DH" evidence="7">
    <location>
        <begin position="868"/>
        <end position="1130"/>
    </location>
</feature>
<dbReference type="GO" id="GO:0006633">
    <property type="term" value="P:fatty acid biosynthetic process"/>
    <property type="evidence" value="ECO:0007669"/>
    <property type="project" value="InterPro"/>
</dbReference>
<evidence type="ECO:0000256" key="1">
    <source>
        <dbReference type="ARBA" id="ARBA00022450"/>
    </source>
</evidence>
<dbReference type="PROSITE" id="PS52019">
    <property type="entry name" value="PKS_MFAS_DH"/>
    <property type="match status" value="1"/>
</dbReference>
<dbReference type="Pfam" id="PF00109">
    <property type="entry name" value="ketoacyl-synt"/>
    <property type="match status" value="1"/>
</dbReference>
<comment type="similarity">
    <text evidence="5">Belongs to the thiolase-like superfamily. Beta-ketoacyl-ACP synthases family.</text>
</comment>
<name>A0A8J6HUY4_TENMO</name>
<feature type="region of interest" description="N-terminal hotdog fold" evidence="4">
    <location>
        <begin position="868"/>
        <end position="992"/>
    </location>
</feature>
<dbReference type="InterPro" id="IPR014031">
    <property type="entry name" value="Ketoacyl_synth_C"/>
</dbReference>
<dbReference type="Gene3D" id="3.40.366.10">
    <property type="entry name" value="Malonyl-Coenzyme A Acyl Carrier Protein, domain 2"/>
    <property type="match status" value="1"/>
</dbReference>
<dbReference type="PROSITE" id="PS52004">
    <property type="entry name" value="KS3_2"/>
    <property type="match status" value="1"/>
</dbReference>
<evidence type="ECO:0000313" key="9">
    <source>
        <dbReference type="Proteomes" id="UP000719412"/>
    </source>
</evidence>
<evidence type="ECO:0000256" key="5">
    <source>
        <dbReference type="RuleBase" id="RU003694"/>
    </source>
</evidence>
<organism evidence="8 9">
    <name type="scientific">Tenebrio molitor</name>
    <name type="common">Yellow mealworm beetle</name>
    <dbReference type="NCBI Taxonomy" id="7067"/>
    <lineage>
        <taxon>Eukaryota</taxon>
        <taxon>Metazoa</taxon>
        <taxon>Ecdysozoa</taxon>
        <taxon>Arthropoda</taxon>
        <taxon>Hexapoda</taxon>
        <taxon>Insecta</taxon>
        <taxon>Pterygota</taxon>
        <taxon>Neoptera</taxon>
        <taxon>Endopterygota</taxon>
        <taxon>Coleoptera</taxon>
        <taxon>Polyphaga</taxon>
        <taxon>Cucujiformia</taxon>
        <taxon>Tenebrionidae</taxon>
        <taxon>Tenebrio</taxon>
    </lineage>
</organism>
<dbReference type="Proteomes" id="UP000719412">
    <property type="component" value="Unassembled WGS sequence"/>
</dbReference>
<dbReference type="EMBL" id="JABDTM020011323">
    <property type="protein sequence ID" value="KAH0820633.1"/>
    <property type="molecule type" value="Genomic_DNA"/>
</dbReference>
<dbReference type="InterPro" id="IPR049900">
    <property type="entry name" value="PKS_mFAS_DH"/>
</dbReference>
<feature type="active site" description="Proton donor; for dehydratase activity" evidence="4">
    <location>
        <position position="1053"/>
    </location>
</feature>
<dbReference type="SMART" id="SM00825">
    <property type="entry name" value="PKS_KS"/>
    <property type="match status" value="1"/>
</dbReference>
<evidence type="ECO:0000256" key="4">
    <source>
        <dbReference type="PROSITE-ProRule" id="PRU01363"/>
    </source>
</evidence>
<evidence type="ECO:0000256" key="2">
    <source>
        <dbReference type="ARBA" id="ARBA00022553"/>
    </source>
</evidence>
<dbReference type="PROSITE" id="PS00606">
    <property type="entry name" value="KS3_1"/>
    <property type="match status" value="1"/>
</dbReference>
<dbReference type="InterPro" id="IPR018201">
    <property type="entry name" value="Ketoacyl_synth_AS"/>
</dbReference>
<dbReference type="GO" id="GO:0004315">
    <property type="term" value="F:3-oxoacyl-[acyl-carrier-protein] synthase activity"/>
    <property type="evidence" value="ECO:0007669"/>
    <property type="project" value="InterPro"/>
</dbReference>
<dbReference type="Gene3D" id="3.40.47.10">
    <property type="match status" value="1"/>
</dbReference>
<dbReference type="PANTHER" id="PTHR43775">
    <property type="entry name" value="FATTY ACID SYNTHASE"/>
    <property type="match status" value="1"/>
</dbReference>
<feature type="domain" description="Ketosynthase family 3 (KS3)" evidence="6">
    <location>
        <begin position="132"/>
        <end position="539"/>
    </location>
</feature>
<dbReference type="InterPro" id="IPR020841">
    <property type="entry name" value="PKS_Beta-ketoAc_synthase_dom"/>
</dbReference>
<reference evidence="8" key="1">
    <citation type="journal article" date="2020" name="J Insects Food Feed">
        <title>The yellow mealworm (Tenebrio molitor) genome: a resource for the emerging insects as food and feed industry.</title>
        <authorList>
            <person name="Eriksson T."/>
            <person name="Andere A."/>
            <person name="Kelstrup H."/>
            <person name="Emery V."/>
            <person name="Picard C."/>
        </authorList>
    </citation>
    <scope>NUCLEOTIDE SEQUENCE</scope>
    <source>
        <strain evidence="8">Stoneville</strain>
        <tissue evidence="8">Whole head</tissue>
    </source>
</reference>
<dbReference type="Pfam" id="PF02801">
    <property type="entry name" value="Ketoacyl-synt_C"/>
    <property type="match status" value="1"/>
</dbReference>
<dbReference type="InterPro" id="IPR001227">
    <property type="entry name" value="Ac_transferase_dom_sf"/>
</dbReference>
<sequence>MFGVTTSDSIENIALTVGWWKEERHSSDHHRQIGRVQIPWVTPWMPCCVRIVSSREEKGEEREKFSLEVLALLQVQLLLEDDNKFSICFPKILTVLSDKYRATLQMDASQPHARSGKLSFEYSRWLSSAAPGEEVVISGMSGRLPDSRNIHEFRDNLFSKTDMVNDDDRRWKLDHPEVPQRSAKMRNINHLDVGYFGVHHRQANIMDPMMRILLETAVEAIIDAGMNPSEVEGSRTGVFVGACWSDMENSILTSVTEPQKFGMTGYLRSLNAHRISYFLKLKGPACIVDTACSSSLNALDLAFRAIRSGQCDNAIVSGSSVLLHPGGTLQFFRLGVLSKDGVCRVFDQDASGYSRGEAIASIFLQKAKNARRIYAQIINTKANSDGFKEQGITFPSSLAQKQLITEIYDESGIHPSELSFLEAHGTGTQVGDPQEVEAIDDALARKRDKPLLVGSVKSSIGHSEPASGVCSIIKVLIAMETGFIAPNINLKQIKEGLEGFEQGRMKVVLDLTELEGDEALVGVNNFGFGGNNCHTVLKRFKKKKVDGGVPKDYVPRLVCVSGRTEEAVLSLLNDVNSRKLDAEHVGLFHQIYKKNFANHIYRGFTIASKNGPLRTSSKFFSFQHKPLYFYFGQIERSFKLLGSCLMHFPIFKNTISRIDNILATKNVNILDTILKDQIQENNILGAIVVQAGLVDVLKSLELIPTAVHGDSWGKIVSNYYYDLITIEETALTAYKISQDPSNVHFDGIAKFNGLLKSVPKRQDRYFSKTPNLPNLELRGHSLSHETLLKMPKNSLVLNVSDQKLDNKDVLLLEGNLVNFLEVLGRLYECGYNPQLHKLYPEIVYPVSRGTPMISPMVKWDHDKSWFAYKFTEFIASDAEQRDYRVSNNYEEFKHIAGHVIDGRNLFPATEYLHLVWQTLAQSRRSLVNDLPVIFENCKFIRAVTMPKNVPVKLIITIQRGTGNFEVMDKDAVVVTGRITPCSNMSQEQINSESHVLNTEDPTLILEQDEIYKELHLRGYNYRQDRPCLGIAKCDISASTGLVKWEDNWTTFMDKMLQMKILQVDSKLLYVPVGIKKLTIDPLKHHQIVESFKDNESLIPVHICKESNIIKSGGIEIRGLTARSISKKKPRLEPVLEKYEFVPNQEWLELTQLIRVNIQIILENSLETQFKAVELLEGVDELLLPLVCKVLDDIPVVSPDLIISTKIDLDPIPGVKIEQFVLTPESNLLLIIATKLLQNPTSLKQRRSRI</sequence>
<keyword evidence="1" id="KW-0596">Phosphopantetheine</keyword>
<dbReference type="InterPro" id="IPR014030">
    <property type="entry name" value="Ketoacyl_synth_N"/>
</dbReference>
<dbReference type="Gene3D" id="3.10.129.110">
    <property type="entry name" value="Polyketide synthase dehydratase"/>
    <property type="match status" value="1"/>
</dbReference>
<proteinExistence type="inferred from homology"/>
<dbReference type="InterPro" id="IPR016039">
    <property type="entry name" value="Thiolase-like"/>
</dbReference>
<reference evidence="8" key="2">
    <citation type="submission" date="2021-08" db="EMBL/GenBank/DDBJ databases">
        <authorList>
            <person name="Eriksson T."/>
        </authorList>
    </citation>
    <scope>NUCLEOTIDE SEQUENCE</scope>
    <source>
        <strain evidence="8">Stoneville</strain>
        <tissue evidence="8">Whole head</tissue>
    </source>
</reference>
<evidence type="ECO:0000259" key="6">
    <source>
        <dbReference type="PROSITE" id="PS52004"/>
    </source>
</evidence>
<dbReference type="GO" id="GO:0004312">
    <property type="term" value="F:fatty acid synthase activity"/>
    <property type="evidence" value="ECO:0007669"/>
    <property type="project" value="TreeGrafter"/>
</dbReference>
<gene>
    <name evidence="8" type="ORF">GEV33_002158</name>
</gene>
<dbReference type="CDD" id="cd00833">
    <property type="entry name" value="PKS"/>
    <property type="match status" value="1"/>
</dbReference>
<protein>
    <submittedName>
        <fullName evidence="8">Uncharacterized protein</fullName>
    </submittedName>
</protein>
<keyword evidence="9" id="KW-1185">Reference proteome</keyword>
<dbReference type="AlphaFoldDB" id="A0A8J6HUY4"/>
<evidence type="ECO:0000259" key="7">
    <source>
        <dbReference type="PROSITE" id="PS52019"/>
    </source>
</evidence>
<accession>A0A8J6HUY4</accession>
<evidence type="ECO:0000256" key="3">
    <source>
        <dbReference type="ARBA" id="ARBA00022679"/>
    </source>
</evidence>
<dbReference type="Gene3D" id="3.30.70.3290">
    <property type="match status" value="2"/>
</dbReference>
<dbReference type="SUPFAM" id="SSF53901">
    <property type="entry name" value="Thiolase-like"/>
    <property type="match status" value="1"/>
</dbReference>
<dbReference type="InterPro" id="IPR032821">
    <property type="entry name" value="PKS_assoc"/>
</dbReference>
<dbReference type="SUPFAM" id="SSF52151">
    <property type="entry name" value="FabD/lysophospholipase-like"/>
    <property type="match status" value="1"/>
</dbReference>
<dbReference type="PANTHER" id="PTHR43775:SF23">
    <property type="entry name" value="FATTY ACID SYNTHASE 3"/>
    <property type="match status" value="1"/>
</dbReference>
<dbReference type="InterPro" id="IPR050091">
    <property type="entry name" value="PKS_NRPS_Biosynth_Enz"/>
</dbReference>